<protein>
    <submittedName>
        <fullName evidence="2">Uncharacterized protein</fullName>
    </submittedName>
</protein>
<accession>A0A164NP54</accession>
<organism evidence="2 3">
    <name type="scientific">Sistotremastrum niveocremeum HHB9708</name>
    <dbReference type="NCBI Taxonomy" id="1314777"/>
    <lineage>
        <taxon>Eukaryota</taxon>
        <taxon>Fungi</taxon>
        <taxon>Dikarya</taxon>
        <taxon>Basidiomycota</taxon>
        <taxon>Agaricomycotina</taxon>
        <taxon>Agaricomycetes</taxon>
        <taxon>Sistotremastrales</taxon>
        <taxon>Sistotremastraceae</taxon>
        <taxon>Sertulicium</taxon>
        <taxon>Sertulicium niveocremeum</taxon>
    </lineage>
</organism>
<reference evidence="2 3" key="1">
    <citation type="journal article" date="2016" name="Mol. Biol. Evol.">
        <title>Comparative Genomics of Early-Diverging Mushroom-Forming Fungi Provides Insights into the Origins of Lignocellulose Decay Capabilities.</title>
        <authorList>
            <person name="Nagy L.G."/>
            <person name="Riley R."/>
            <person name="Tritt A."/>
            <person name="Adam C."/>
            <person name="Daum C."/>
            <person name="Floudas D."/>
            <person name="Sun H."/>
            <person name="Yadav J.S."/>
            <person name="Pangilinan J."/>
            <person name="Larsson K.H."/>
            <person name="Matsuura K."/>
            <person name="Barry K."/>
            <person name="Labutti K."/>
            <person name="Kuo R."/>
            <person name="Ohm R.A."/>
            <person name="Bhattacharya S.S."/>
            <person name="Shirouzu T."/>
            <person name="Yoshinaga Y."/>
            <person name="Martin F.M."/>
            <person name="Grigoriev I.V."/>
            <person name="Hibbett D.S."/>
        </authorList>
    </citation>
    <scope>NUCLEOTIDE SEQUENCE [LARGE SCALE GENOMIC DNA]</scope>
    <source>
        <strain evidence="2 3">HHB9708</strain>
    </source>
</reference>
<dbReference type="EMBL" id="KV419443">
    <property type="protein sequence ID" value="KZS87896.1"/>
    <property type="molecule type" value="Genomic_DNA"/>
</dbReference>
<evidence type="ECO:0000313" key="3">
    <source>
        <dbReference type="Proteomes" id="UP000076722"/>
    </source>
</evidence>
<dbReference type="AlphaFoldDB" id="A0A164NP54"/>
<dbReference type="Proteomes" id="UP000076722">
    <property type="component" value="Unassembled WGS sequence"/>
</dbReference>
<feature type="region of interest" description="Disordered" evidence="1">
    <location>
        <begin position="224"/>
        <end position="277"/>
    </location>
</feature>
<proteinExistence type="predicted"/>
<sequence length="316" mass="35169">MACHHALITAPAYAITCAPWKKDVIFRVIGTRRNTPCDEGVSFGEWRRNNSILDRPRSIVALKGRAWSESEVEIRYGWPGVAHPKITIDLHECDYEYVFWQMYGVTEQLLQSEPIKFAQKQKKSIKPGLGLDNLILLRLRRCDDNAWQPVFRYTDKLELSSKKSISSPSISVAPSFIIASYQNSFAVGCDDSAASINECVATPTMEVVNEMGSVNHALAERGWSATRDPPWPRESLHEEASRSSTPTPIIHHVFSDPSIPDTQSSTPDSSPPVTPFSATFDRAEVTSAISERDVHSMGSCSSAPLGITDIEYWTHS</sequence>
<feature type="compositionally biased region" description="Basic and acidic residues" evidence="1">
    <location>
        <begin position="230"/>
        <end position="241"/>
    </location>
</feature>
<feature type="compositionally biased region" description="Low complexity" evidence="1">
    <location>
        <begin position="255"/>
        <end position="268"/>
    </location>
</feature>
<name>A0A164NP54_9AGAM</name>
<evidence type="ECO:0000313" key="2">
    <source>
        <dbReference type="EMBL" id="KZS87896.1"/>
    </source>
</evidence>
<evidence type="ECO:0000256" key="1">
    <source>
        <dbReference type="SAM" id="MobiDB-lite"/>
    </source>
</evidence>
<gene>
    <name evidence="2" type="ORF">SISNIDRAFT_490704</name>
</gene>
<keyword evidence="3" id="KW-1185">Reference proteome</keyword>